<evidence type="ECO:0000256" key="1">
    <source>
        <dbReference type="SAM" id="MobiDB-lite"/>
    </source>
</evidence>
<feature type="region of interest" description="Disordered" evidence="1">
    <location>
        <begin position="15"/>
        <end position="70"/>
    </location>
</feature>
<gene>
    <name evidence="2" type="ORF">ATZ35_07120</name>
</gene>
<reference evidence="3" key="1">
    <citation type="submission" date="2015-12" db="EMBL/GenBank/DDBJ databases">
        <authorList>
            <person name="Lauer A."/>
            <person name="Humrighouse B."/>
            <person name="Loparev V."/>
            <person name="Shewmaker P.L."/>
            <person name="Whitney A.M."/>
            <person name="McLaughlin R.W."/>
        </authorList>
    </citation>
    <scope>NUCLEOTIDE SEQUENCE [LARGE SCALE GENOMIC DNA]</scope>
    <source>
        <strain evidence="3">LMG 26678</strain>
    </source>
</reference>
<dbReference type="KEGG" id="erx:ATZ35_07120"/>
<dbReference type="EMBL" id="CP013655">
    <property type="protein sequence ID" value="ALS36937.1"/>
    <property type="molecule type" value="Genomic_DNA"/>
</dbReference>
<feature type="compositionally biased region" description="Polar residues" evidence="1">
    <location>
        <begin position="15"/>
        <end position="68"/>
    </location>
</feature>
<dbReference type="STRING" id="118060.ATZ35_07120"/>
<accession>A0A0U2WTL7</accession>
<evidence type="ECO:0000313" key="3">
    <source>
        <dbReference type="Proteomes" id="UP000067523"/>
    </source>
</evidence>
<organism evidence="2 3">
    <name type="scientific">Enterococcus rotai</name>
    <dbReference type="NCBI Taxonomy" id="118060"/>
    <lineage>
        <taxon>Bacteria</taxon>
        <taxon>Bacillati</taxon>
        <taxon>Bacillota</taxon>
        <taxon>Bacilli</taxon>
        <taxon>Lactobacillales</taxon>
        <taxon>Enterococcaceae</taxon>
        <taxon>Enterococcus</taxon>
    </lineage>
</organism>
<proteinExistence type="predicted"/>
<evidence type="ECO:0000313" key="2">
    <source>
        <dbReference type="EMBL" id="ALS36937.1"/>
    </source>
</evidence>
<protein>
    <recommendedName>
        <fullName evidence="4">WxL domain-containing protein</fullName>
    </recommendedName>
</protein>
<sequence length="593" mass="66579">MIFGLLTISFPSANEVSASPTHKTDIQNSSIEEPSDTLSNSTTTIETQESMTKEQTNPSDIRYSTNDSVDPGLLRSDITKQANEKLQELKNQLEQAKGIGIYVEDSLTISLDGQVHLDYTLPDQNIVTYDGILSFEKPSYQNFPSTKTELAQQSLTITRERESLDKKLYETISTRWHFLGEKSINGEEPTEISIDQVDNTWEYPLSIPLILTVDVPPLIVDAPRGTSKENPILVEKGSTISDDPKDYFRVVSSGYEATIEWHVRPDFTKENEFTAELGIRDKFDQYWTVNGQSSVPIYFKVVDKVSGYLTSLTPEISYSDIQLDNGTKGIRVSNKLDADANTQFYSVPAQLNYLRFSFPGEFSLLTESVTLEAIVKSTNQVIQIGQEEYSIAVAGNSFSLTNLSKKIEMFYAQEEIIIHYDLKKMTKLTREAYCAFETNYSPQNSETNTAKTLVKIQEPDGLLTLTVPEYLDFGLIEIGQEAQATLPTIAPKSLNITDNRAQKSSLKLLIDLSSPLKNINGDTPLAGGLFLEDIEPNSFNQYVFYEGKTTEHEDNFFDLTDQLIEQLQLKVPDNEQSGKYEGTIKWTLLSGEP</sequence>
<name>A0A0U2WTL7_9ENTE</name>
<dbReference type="AlphaFoldDB" id="A0A0U2WTL7"/>
<evidence type="ECO:0008006" key="4">
    <source>
        <dbReference type="Google" id="ProtNLM"/>
    </source>
</evidence>
<keyword evidence="3" id="KW-1185">Reference proteome</keyword>
<dbReference type="Proteomes" id="UP000067523">
    <property type="component" value="Chromosome"/>
</dbReference>